<comment type="caution">
    <text evidence="2">The sequence shown here is derived from an EMBL/GenBank/DDBJ whole genome shotgun (WGS) entry which is preliminary data.</text>
</comment>
<dbReference type="Proteomes" id="UP000070366">
    <property type="component" value="Unassembled WGS sequence"/>
</dbReference>
<dbReference type="AlphaFoldDB" id="A0A136Q8Y2"/>
<evidence type="ECO:0000313" key="2">
    <source>
        <dbReference type="EMBL" id="KXK67049.1"/>
    </source>
</evidence>
<accession>A0A136Q8Y2</accession>
<gene>
    <name evidence="2" type="ORF">HMPREF3293_00062</name>
</gene>
<feature type="compositionally biased region" description="Basic and acidic residues" evidence="1">
    <location>
        <begin position="1"/>
        <end position="11"/>
    </location>
</feature>
<name>A0A136Q8Y2_9FIRM</name>
<reference evidence="2 3" key="1">
    <citation type="submission" date="2016-02" db="EMBL/GenBank/DDBJ databases">
        <authorList>
            <person name="Wen L."/>
            <person name="He K."/>
            <person name="Yang H."/>
        </authorList>
    </citation>
    <scope>NUCLEOTIDE SEQUENCE [LARGE SCALE GENOMIC DNA]</scope>
    <source>
        <strain evidence="2 3">DSM 22607</strain>
    </source>
</reference>
<sequence length="53" mass="5935">MKLGHVKEIRRYGPGMEKSGVPGNHMEKGMERGPQNPFVTNQSLRKDKIVIAS</sequence>
<organism evidence="2 3">
    <name type="scientific">Christensenella minuta</name>
    <dbReference type="NCBI Taxonomy" id="626937"/>
    <lineage>
        <taxon>Bacteria</taxon>
        <taxon>Bacillati</taxon>
        <taxon>Bacillota</taxon>
        <taxon>Clostridia</taxon>
        <taxon>Christensenellales</taxon>
        <taxon>Christensenellaceae</taxon>
        <taxon>Christensenella</taxon>
    </lineage>
</organism>
<feature type="compositionally biased region" description="Basic and acidic residues" evidence="1">
    <location>
        <begin position="44"/>
        <end position="53"/>
    </location>
</feature>
<keyword evidence="3" id="KW-1185">Reference proteome</keyword>
<dbReference type="EMBL" id="LSZW01000003">
    <property type="protein sequence ID" value="KXK67049.1"/>
    <property type="molecule type" value="Genomic_DNA"/>
</dbReference>
<protein>
    <submittedName>
        <fullName evidence="2">Uncharacterized protein</fullName>
    </submittedName>
</protein>
<evidence type="ECO:0000313" key="3">
    <source>
        <dbReference type="Proteomes" id="UP000070366"/>
    </source>
</evidence>
<feature type="region of interest" description="Disordered" evidence="1">
    <location>
        <begin position="1"/>
        <end position="53"/>
    </location>
</feature>
<evidence type="ECO:0000256" key="1">
    <source>
        <dbReference type="SAM" id="MobiDB-lite"/>
    </source>
</evidence>
<proteinExistence type="predicted"/>